<dbReference type="EMBL" id="JAMQYH010000002">
    <property type="protein sequence ID" value="KAJ1697680.1"/>
    <property type="molecule type" value="Genomic_DNA"/>
</dbReference>
<feature type="domain" description="Stomatal closure-related actin-binding protein coiled-coil" evidence="4">
    <location>
        <begin position="91"/>
        <end position="258"/>
    </location>
</feature>
<evidence type="ECO:0000259" key="3">
    <source>
        <dbReference type="Pfam" id="PF16711"/>
    </source>
</evidence>
<feature type="coiled-coil region" evidence="1">
    <location>
        <begin position="165"/>
        <end position="199"/>
    </location>
</feature>
<dbReference type="InterPro" id="IPR032015">
    <property type="entry name" value="SCAB-Ig"/>
</dbReference>
<dbReference type="InterPro" id="IPR032009">
    <property type="entry name" value="SCAB_CC"/>
</dbReference>
<dbReference type="PANTHER" id="PTHR31172">
    <property type="entry name" value="STOMATAL CLOSURE-RELATED ACTIN-BINDING PROTEIN 1"/>
    <property type="match status" value="1"/>
</dbReference>
<proteinExistence type="predicted"/>
<evidence type="ECO:0008006" key="8">
    <source>
        <dbReference type="Google" id="ProtNLM"/>
    </source>
</evidence>
<dbReference type="Proteomes" id="UP001151287">
    <property type="component" value="Unassembled WGS sequence"/>
</dbReference>
<dbReference type="OrthoDB" id="2014217at2759"/>
<reference evidence="6" key="1">
    <citation type="journal article" date="2022" name="Cell">
        <title>Repeat-based holocentromeres influence genome architecture and karyotype evolution.</title>
        <authorList>
            <person name="Hofstatter P.G."/>
            <person name="Thangavel G."/>
            <person name="Lux T."/>
            <person name="Neumann P."/>
            <person name="Vondrak T."/>
            <person name="Novak P."/>
            <person name="Zhang M."/>
            <person name="Costa L."/>
            <person name="Castellani M."/>
            <person name="Scott A."/>
            <person name="Toegelov H."/>
            <person name="Fuchs J."/>
            <person name="Mata-Sucre Y."/>
            <person name="Dias Y."/>
            <person name="Vanzela A.L.L."/>
            <person name="Huettel B."/>
            <person name="Almeida C.C.S."/>
            <person name="Simkova H."/>
            <person name="Souza G."/>
            <person name="Pedrosa-Harand A."/>
            <person name="Macas J."/>
            <person name="Mayer K.F.X."/>
            <person name="Houben A."/>
            <person name="Marques A."/>
        </authorList>
    </citation>
    <scope>NUCLEOTIDE SEQUENCE</scope>
    <source>
        <strain evidence="6">RhyBre1mFocal</strain>
    </source>
</reference>
<dbReference type="InterPro" id="IPR039640">
    <property type="entry name" value="SCAB"/>
</dbReference>
<organism evidence="6 7">
    <name type="scientific">Rhynchospora breviuscula</name>
    <dbReference type="NCBI Taxonomy" id="2022672"/>
    <lineage>
        <taxon>Eukaryota</taxon>
        <taxon>Viridiplantae</taxon>
        <taxon>Streptophyta</taxon>
        <taxon>Embryophyta</taxon>
        <taxon>Tracheophyta</taxon>
        <taxon>Spermatophyta</taxon>
        <taxon>Magnoliopsida</taxon>
        <taxon>Liliopsida</taxon>
        <taxon>Poales</taxon>
        <taxon>Cyperaceae</taxon>
        <taxon>Cyperoideae</taxon>
        <taxon>Rhynchosporeae</taxon>
        <taxon>Rhynchospora</taxon>
    </lineage>
</organism>
<feature type="domain" description="Stomatal closure-related actin-binding protein PH" evidence="5">
    <location>
        <begin position="373"/>
        <end position="479"/>
    </location>
</feature>
<evidence type="ECO:0000313" key="6">
    <source>
        <dbReference type="EMBL" id="KAJ1697680.1"/>
    </source>
</evidence>
<dbReference type="PANTHER" id="PTHR31172:SF3">
    <property type="entry name" value="STOMATAL CLOSURE-RELATED ACTIN-BINDING PROTEIN 1"/>
    <property type="match status" value="1"/>
</dbReference>
<dbReference type="Pfam" id="PF16711">
    <property type="entry name" value="SCAB-ABD"/>
    <property type="match status" value="1"/>
</dbReference>
<dbReference type="Pfam" id="PF16709">
    <property type="entry name" value="SCAB-Ig"/>
    <property type="match status" value="1"/>
</dbReference>
<sequence>MTRTTYGYGAARPTRTNFLSKFVSYKPGIDSMTIEPKGSPRAAPLKELVAKEAADLIDRRQRMSVRELAMKFEKGLSTATWLSDEVKWRQVALLEREVLLKRLRDVLESLKFRFGGKNKDEIENSITMVETLAVQLSQREGELLQQKEQVKKLATSLKLASEDAKRIVEEERSDARIEIENARESVKRVQEAFQEDERLFHRVDHQDVGELKLEVQEARRIKMLHHPSKVMDMKFEIQVLRKQLEEKSTDSIQLKKELDLLRRLKEDKKCFFVLDGLEILGSSLHIKSQNISAPDITNCSIQWYRLHPEGGKREIISGAIRPIYSPDPYDVGRYLEAEISSTDGIFRVLTTGPIDPAPGLVAHIEALVRKPETVFNVIVLDMNGQNYPSPSIHALYIGRLRIKLCKGNSILAKEFYSSAMQVCGVRGGGDAATQALFWGVRKGLNFVLAFESTRERNAAIMLARRFAVDCNIMLVGPGDPAPGWSQ</sequence>
<evidence type="ECO:0000259" key="2">
    <source>
        <dbReference type="Pfam" id="PF16709"/>
    </source>
</evidence>
<dbReference type="GO" id="GO:0010119">
    <property type="term" value="P:regulation of stomatal movement"/>
    <property type="evidence" value="ECO:0007669"/>
    <property type="project" value="InterPro"/>
</dbReference>
<dbReference type="Gene3D" id="2.60.40.2700">
    <property type="match status" value="1"/>
</dbReference>
<comment type="caution">
    <text evidence="6">The sequence shown here is derived from an EMBL/GenBank/DDBJ whole genome shotgun (WGS) entry which is preliminary data.</text>
</comment>
<dbReference type="Pfam" id="PF17684">
    <property type="entry name" value="SCAB-PH"/>
    <property type="match status" value="1"/>
</dbReference>
<feature type="domain" description="Stomatal closure-related actin-binding protein Ig" evidence="2">
    <location>
        <begin position="272"/>
        <end position="369"/>
    </location>
</feature>
<accession>A0A9Q0HTU9</accession>
<keyword evidence="7" id="KW-1185">Reference proteome</keyword>
<evidence type="ECO:0000259" key="4">
    <source>
        <dbReference type="Pfam" id="PF16712"/>
    </source>
</evidence>
<evidence type="ECO:0000259" key="5">
    <source>
        <dbReference type="Pfam" id="PF17684"/>
    </source>
</evidence>
<dbReference type="GO" id="GO:0007015">
    <property type="term" value="P:actin filament organization"/>
    <property type="evidence" value="ECO:0007669"/>
    <property type="project" value="InterPro"/>
</dbReference>
<protein>
    <recommendedName>
        <fullName evidence="8">Stomatal closure-related actin-binding protein 1</fullName>
    </recommendedName>
</protein>
<dbReference type="Pfam" id="PF16712">
    <property type="entry name" value="SCAB_CC"/>
    <property type="match status" value="1"/>
</dbReference>
<name>A0A9Q0HTU9_9POAL</name>
<gene>
    <name evidence="6" type="ORF">LUZ63_006192</name>
</gene>
<dbReference type="InterPro" id="IPR041144">
    <property type="entry name" value="SCAB-PH"/>
</dbReference>
<dbReference type="Gene3D" id="1.20.5.440">
    <property type="entry name" value="ATP synthase delta/epsilon subunit, C-terminal domain"/>
    <property type="match status" value="1"/>
</dbReference>
<keyword evidence="1" id="KW-0175">Coiled coil</keyword>
<dbReference type="InterPro" id="IPR032012">
    <property type="entry name" value="SCAB-ABD"/>
</dbReference>
<evidence type="ECO:0000313" key="7">
    <source>
        <dbReference type="Proteomes" id="UP001151287"/>
    </source>
</evidence>
<dbReference type="GO" id="GO:0003779">
    <property type="term" value="F:actin binding"/>
    <property type="evidence" value="ECO:0007669"/>
    <property type="project" value="InterPro"/>
</dbReference>
<feature type="domain" description="Stomatal closure-related actin-binding protein actin-binding" evidence="3">
    <location>
        <begin position="45"/>
        <end position="87"/>
    </location>
</feature>
<dbReference type="AlphaFoldDB" id="A0A9Q0HTU9"/>
<dbReference type="Gene3D" id="2.30.29.140">
    <property type="match status" value="1"/>
</dbReference>
<evidence type="ECO:0000256" key="1">
    <source>
        <dbReference type="SAM" id="Coils"/>
    </source>
</evidence>